<accession>A0AB39L3I4</accession>
<dbReference type="InterPro" id="IPR003812">
    <property type="entry name" value="Fido"/>
</dbReference>
<dbReference type="InterPro" id="IPR036597">
    <property type="entry name" value="Fido-like_dom_sf"/>
</dbReference>
<dbReference type="PANTHER" id="PTHR13504">
    <property type="entry name" value="FIDO DOMAIN-CONTAINING PROTEIN DDB_G0283145"/>
    <property type="match status" value="1"/>
</dbReference>
<reference evidence="7" key="1">
    <citation type="submission" date="2024-07" db="EMBL/GenBank/DDBJ databases">
        <authorList>
            <person name="fu j."/>
        </authorList>
    </citation>
    <scope>NUCLEOTIDE SEQUENCE</scope>
    <source>
        <strain evidence="7">P10A9</strain>
    </source>
</reference>
<gene>
    <name evidence="7" type="ORF">AB5L97_19435</name>
</gene>
<dbReference type="GO" id="GO:0003700">
    <property type="term" value="F:DNA-binding transcription factor activity"/>
    <property type="evidence" value="ECO:0007669"/>
    <property type="project" value="InterPro"/>
</dbReference>
<dbReference type="SMART" id="SM00420">
    <property type="entry name" value="HTH_DEOR"/>
    <property type="match status" value="1"/>
</dbReference>
<evidence type="ECO:0000259" key="5">
    <source>
        <dbReference type="PROSITE" id="PS51000"/>
    </source>
</evidence>
<feature type="domain" description="HTH deoR-type" evidence="5">
    <location>
        <begin position="355"/>
        <end position="410"/>
    </location>
</feature>
<dbReference type="AlphaFoldDB" id="A0AB39L3I4"/>
<name>A0AB39L3I4_9MICC</name>
<dbReference type="PANTHER" id="PTHR13504:SF38">
    <property type="entry name" value="FIDO DOMAIN-CONTAINING PROTEIN"/>
    <property type="match status" value="1"/>
</dbReference>
<dbReference type="RefSeq" id="WP_369045937.1">
    <property type="nucleotide sequence ID" value="NZ_CP163302.1"/>
</dbReference>
<evidence type="ECO:0000256" key="1">
    <source>
        <dbReference type="ARBA" id="ARBA00023015"/>
    </source>
</evidence>
<proteinExistence type="predicted"/>
<feature type="active site" evidence="3">
    <location>
        <position position="255"/>
    </location>
</feature>
<organism evidence="7">
    <name type="scientific">Sinomonas puerhi</name>
    <dbReference type="NCBI Taxonomy" id="3238584"/>
    <lineage>
        <taxon>Bacteria</taxon>
        <taxon>Bacillati</taxon>
        <taxon>Actinomycetota</taxon>
        <taxon>Actinomycetes</taxon>
        <taxon>Micrococcales</taxon>
        <taxon>Micrococcaceae</taxon>
        <taxon>Sinomonas</taxon>
    </lineage>
</organism>
<dbReference type="Pfam" id="PF08220">
    <property type="entry name" value="HTH_DeoR"/>
    <property type="match status" value="1"/>
</dbReference>
<evidence type="ECO:0000259" key="6">
    <source>
        <dbReference type="PROSITE" id="PS51459"/>
    </source>
</evidence>
<protein>
    <submittedName>
        <fullName evidence="7">Fic family protein</fullName>
    </submittedName>
</protein>
<feature type="binding site" evidence="4">
    <location>
        <begin position="259"/>
        <end position="266"/>
    </location>
    <ligand>
        <name>ATP</name>
        <dbReference type="ChEBI" id="CHEBI:30616"/>
    </ligand>
</feature>
<keyword evidence="2" id="KW-0804">Transcription</keyword>
<keyword evidence="1" id="KW-0805">Transcription regulation</keyword>
<dbReference type="SUPFAM" id="SSF140931">
    <property type="entry name" value="Fic-like"/>
    <property type="match status" value="1"/>
</dbReference>
<sequence>MNHVSALFSPELDDSAYLPWDELRYRTVPSFLGSDADHELWWAALVLSRRARRRDLGLLQADGRPFGLVLTDRTLKASERIARETGGRLGLPEDVLGPSDRNQFIVRSLVEEAITSSQLEGASTSRRVAREMLDSGREPATKSELMIVNNYAAMQRIRDVAEQPLTPDLVLELHRILTDGTLEDPDDAGRLETPDVERVAVWDNDVKVHTPPPAEQLPERLQRVCDFANGTLEPDVYLPPVVRAVVVHFMVGYDHYFADGNGRTARALFYWSMLHEGYWLSQYVAISKILRKAPSRYSLAYRHTEDDDGDLTYFVHFQVDVILRAIRELNNYLDAKGRELRSARSALREHAHELNQRQLQTIEDAVRDSETVTARAYAGHYGVSGETARQDLAQLVRLGYMVRSKAGKQFVWRPVEGLAGMLGRPEPPAR</sequence>
<evidence type="ECO:0000256" key="4">
    <source>
        <dbReference type="PIRSR" id="PIRSR640198-2"/>
    </source>
</evidence>
<dbReference type="PROSITE" id="PS51000">
    <property type="entry name" value="HTH_DEOR_2"/>
    <property type="match status" value="1"/>
</dbReference>
<dbReference type="KEGG" id="spue:AB5L97_19435"/>
<evidence type="ECO:0000256" key="3">
    <source>
        <dbReference type="PIRSR" id="PIRSR640198-1"/>
    </source>
</evidence>
<evidence type="ECO:0000313" key="7">
    <source>
        <dbReference type="EMBL" id="XDP45403.1"/>
    </source>
</evidence>
<keyword evidence="4" id="KW-0547">Nucleotide-binding</keyword>
<evidence type="ECO:0000256" key="2">
    <source>
        <dbReference type="ARBA" id="ARBA00023163"/>
    </source>
</evidence>
<dbReference type="GO" id="GO:0005524">
    <property type="term" value="F:ATP binding"/>
    <property type="evidence" value="ECO:0007669"/>
    <property type="project" value="UniProtKB-KW"/>
</dbReference>
<dbReference type="InterPro" id="IPR040198">
    <property type="entry name" value="Fido_containing"/>
</dbReference>
<feature type="binding site" evidence="4">
    <location>
        <begin position="206"/>
        <end position="209"/>
    </location>
    <ligand>
        <name>ATP</name>
        <dbReference type="ChEBI" id="CHEBI:30616"/>
    </ligand>
</feature>
<dbReference type="Gene3D" id="1.10.3290.10">
    <property type="entry name" value="Fido-like domain"/>
    <property type="match status" value="1"/>
</dbReference>
<dbReference type="Pfam" id="PF02661">
    <property type="entry name" value="Fic"/>
    <property type="match status" value="1"/>
</dbReference>
<keyword evidence="4" id="KW-0067">ATP-binding</keyword>
<dbReference type="PROSITE" id="PS51459">
    <property type="entry name" value="FIDO"/>
    <property type="match status" value="1"/>
</dbReference>
<dbReference type="InterPro" id="IPR001034">
    <property type="entry name" value="DeoR_HTH"/>
</dbReference>
<feature type="domain" description="Fido" evidence="6">
    <location>
        <begin position="165"/>
        <end position="320"/>
    </location>
</feature>
<dbReference type="EMBL" id="CP163302">
    <property type="protein sequence ID" value="XDP45403.1"/>
    <property type="molecule type" value="Genomic_DNA"/>
</dbReference>